<dbReference type="EMBL" id="JF411744">
    <property type="protein sequence ID" value="AAC96959.1"/>
    <property type="molecule type" value="Genomic_DNA"/>
</dbReference>
<dbReference type="InterPro" id="IPR013346">
    <property type="entry name" value="NrdE_NrdA_C"/>
</dbReference>
<dbReference type="InterPro" id="IPR000788">
    <property type="entry name" value="RNR_lg_C"/>
</dbReference>
<organismHost>
    <name type="scientific">Chlorella</name>
    <dbReference type="NCBI Taxonomy" id="3071"/>
</organismHost>
<keyword evidence="2" id="KW-0021">Allosteric enzyme</keyword>
<reference evidence="10 11" key="8">
    <citation type="journal article" date="2010" name="J. Virol.">
        <title>Microarray analysis of Paramecium bursaria chlorella virus 1 transcription.</title>
        <authorList>
            <person name="Yanai-Balser G.M."/>
            <person name="Duncan G.A."/>
            <person name="Eudy J.D."/>
            <person name="Wang D."/>
            <person name="Li X."/>
            <person name="Agarkova I.V."/>
            <person name="Dunigan D.D."/>
            <person name="Van Etten J.L."/>
        </authorList>
    </citation>
    <scope>NUCLEOTIDE SEQUENCE [LARGE SCALE GENOMIC DNA]</scope>
</reference>
<reference evidence="10 11" key="7">
    <citation type="journal article" date="2000" name="Virology">
        <title>Characterization of a beta-1,3-glucanase encoded by chlorella virus PBCV-1.</title>
        <authorList>
            <person name="Sun L."/>
            <person name="Gurnon J.R."/>
            <person name="Adams B.J."/>
            <person name="Graves M.V."/>
            <person name="Van Etten J.L."/>
        </authorList>
    </citation>
    <scope>NUCLEOTIDE SEQUENCE [LARGE SCALE GENOMIC DNA]</scope>
</reference>
<dbReference type="Pfam" id="PF02867">
    <property type="entry name" value="Ribonuc_red_lgC"/>
    <property type="match status" value="1"/>
</dbReference>
<keyword evidence="3 7" id="KW-0547">Nucleotide-binding</keyword>
<reference evidence="10 11" key="4">
    <citation type="journal article" date="1996" name="Virology">
        <title>Analysis of 76 kb of the chlorella virus PBCV-1 330-kb genome: map positions 182 to 258.</title>
        <authorList>
            <person name="Kutish G.F."/>
            <person name="Li Y."/>
            <person name="Lu Z."/>
            <person name="Furuta M."/>
            <person name="Rock D.L."/>
            <person name="Van Etten J.L."/>
        </authorList>
    </citation>
    <scope>NUCLEOTIDE SEQUENCE [LARGE SCALE GENOMIC DNA]</scope>
</reference>
<reference evidence="10 11" key="6">
    <citation type="journal article" date="1999" name="Virology">
        <title>Chlorella virus PBCV-1 encodes a functional homospermidine synthase.</title>
        <authorList>
            <person name="Kaiser A."/>
            <person name="Vollmert M."/>
            <person name="Tholl D."/>
            <person name="Graves M.V."/>
            <person name="Gurnon J.R."/>
            <person name="Xing W."/>
            <person name="Lisec A.D."/>
            <person name="Nickerson K.W."/>
            <person name="Van Etten J.L."/>
        </authorList>
    </citation>
    <scope>NUCLEOTIDE SEQUENCE [LARGE SCALE GENOMIC DNA]</scope>
</reference>
<dbReference type="Gene3D" id="3.20.70.20">
    <property type="match status" value="1"/>
</dbReference>
<evidence type="ECO:0000256" key="4">
    <source>
        <dbReference type="ARBA" id="ARBA00022840"/>
    </source>
</evidence>
<evidence type="ECO:0000256" key="1">
    <source>
        <dbReference type="ARBA" id="ARBA00010406"/>
    </source>
</evidence>
<dbReference type="PRINTS" id="PR01183">
    <property type="entry name" value="RIBORDTASEM1"/>
</dbReference>
<dbReference type="UniPathway" id="UPA00326"/>
<dbReference type="KEGG" id="vg:917948"/>
<dbReference type="PROSITE" id="PS00089">
    <property type="entry name" value="RIBORED_LARGE"/>
    <property type="match status" value="1"/>
</dbReference>
<evidence type="ECO:0000256" key="5">
    <source>
        <dbReference type="ARBA" id="ARBA00023002"/>
    </source>
</evidence>
<dbReference type="NCBIfam" id="TIGR02506">
    <property type="entry name" value="NrdE_NrdA"/>
    <property type="match status" value="1"/>
</dbReference>
<dbReference type="Pfam" id="PF03477">
    <property type="entry name" value="ATP-cone"/>
    <property type="match status" value="1"/>
</dbReference>
<dbReference type="SUPFAM" id="SSF48168">
    <property type="entry name" value="R1 subunit of ribonucleotide reductase, N-terminal domain"/>
    <property type="match status" value="1"/>
</dbReference>
<dbReference type="PIR" id="T18131">
    <property type="entry name" value="T18131"/>
</dbReference>
<reference evidence="10 11" key="5">
    <citation type="journal article" date="1997" name="Virology">
        <title>Analysis of 74 kb of DNA located at the right end of the 330-kb chlorella virus PBCV-1 genome.</title>
        <authorList>
            <person name="Li Y."/>
            <person name="Lu Z."/>
            <person name="Sun L."/>
            <person name="Ropp S."/>
            <person name="Kutish G.F."/>
            <person name="Rock D.L."/>
            <person name="Van Etten J.L."/>
        </authorList>
    </citation>
    <scope>NUCLEOTIDE SEQUENCE [LARGE SCALE GENOMIC DNA]</scope>
</reference>
<comment type="catalytic activity">
    <reaction evidence="8">
        <text>a 2'-deoxyribonucleoside 5'-diphosphate + [thioredoxin]-disulfide + H2O = a ribonucleoside 5'-diphosphate + [thioredoxin]-dithiol</text>
        <dbReference type="Rhea" id="RHEA:23252"/>
        <dbReference type="Rhea" id="RHEA-COMP:10698"/>
        <dbReference type="Rhea" id="RHEA-COMP:10700"/>
        <dbReference type="ChEBI" id="CHEBI:15377"/>
        <dbReference type="ChEBI" id="CHEBI:29950"/>
        <dbReference type="ChEBI" id="CHEBI:50058"/>
        <dbReference type="ChEBI" id="CHEBI:57930"/>
        <dbReference type="ChEBI" id="CHEBI:73316"/>
        <dbReference type="EC" id="1.17.4.1"/>
    </reaction>
</comment>
<keyword evidence="4 7" id="KW-0067">ATP-binding</keyword>
<gene>
    <name evidence="10" type="primary">A629R</name>
</gene>
<comment type="similarity">
    <text evidence="1 8">Belongs to the ribonucleoside diphosphate reductase large chain family.</text>
</comment>
<keyword evidence="6 8" id="KW-0215">Deoxyribonucleotide synthesis</keyword>
<evidence type="ECO:0000259" key="9">
    <source>
        <dbReference type="PROSITE" id="PS51161"/>
    </source>
</evidence>
<dbReference type="InterPro" id="IPR013509">
    <property type="entry name" value="RNR_lsu_N"/>
</dbReference>
<dbReference type="SUPFAM" id="SSF51998">
    <property type="entry name" value="PFL-like glycyl radical enzymes"/>
    <property type="match status" value="1"/>
</dbReference>
<evidence type="ECO:0000256" key="8">
    <source>
        <dbReference type="RuleBase" id="RU003410"/>
    </source>
</evidence>
<feature type="domain" description="ATP-cone" evidence="9">
    <location>
        <begin position="14"/>
        <end position="117"/>
    </location>
</feature>
<evidence type="ECO:0000313" key="10">
    <source>
        <dbReference type="EMBL" id="AAC96959.1"/>
    </source>
</evidence>
<accession>O41111</accession>
<evidence type="ECO:0000256" key="6">
    <source>
        <dbReference type="ARBA" id="ARBA00023116"/>
    </source>
</evidence>
<dbReference type="InterPro" id="IPR005144">
    <property type="entry name" value="ATP-cone_dom"/>
</dbReference>
<organism evidence="10 11">
    <name type="scientific">Paramecium bursaria Chlorella virus 1</name>
    <name type="common">PBCV-1</name>
    <dbReference type="NCBI Taxonomy" id="10506"/>
    <lineage>
        <taxon>Viruses</taxon>
        <taxon>Varidnaviria</taxon>
        <taxon>Bamfordvirae</taxon>
        <taxon>Nucleocytoviricota</taxon>
        <taxon>Megaviricetes</taxon>
        <taxon>Algavirales</taxon>
        <taxon>Phycodnaviridae</taxon>
        <taxon>Chlorovirus</taxon>
        <taxon>Chlorovirus vanettense</taxon>
    </lineage>
</organism>
<sequence length="771" mass="86292">MSGKTMNRTMNRTMVVLKRDGSKENISFDKILQRIQRLCWPVNSKPVYKGSRAMTGLNVDVSKIVASVCASIVDGISTVQLDELTADKSASMTTEHPDYGILAARISVSNLQKQTHDKITDAYAEIAHLLNEDFKENLEKHADEYQAFVDYDRDYDFDYFGFKTMERLYLTKVGDKIVERPQHVYLRVAIGLWGSDIAKVKETYDALSCRKFTHASPTLFNSGFKKAQLASCFLMTVEDSLADIYKALGDCAQLSKHGGGLGINISDIRGRGAMINGTNGESDGIVPMLKVFDTTSAYANQGGRRKGSFAIYLEPHHPDIMDFLLMKRNQGEESLRARNLFYAVWLNDLFMKRVETDAQWSLFDPSECPGLTDAFGDEYAELYTRYEAEGKAKNVVKARDVWNTMVTTIIETGQPYVANKDTVNKKNMQSNAGTIRGSNLCIEILEYTSKEETAVCVIGSVVLKNYVKNDKFDFDDLRKNVKILAKNLDRSIDVMSYPIKEAETSNKRRRPIGVGVQGLQDVFFKLKLPFDSPEARDLNREIFEHIYYAAVEASVELAEIHGPHPTFEGSPASKGILQYHMWDVTPKSNLDWRGLEERVKKGVRNSLLTALMPTASTAQICGSVEAFEPITSNLYSRRTLAGEFPVVNSYLVRELIERGTWSENMKNQIIANGGSIQKVIGIHPSVKAVYKTAWDLSMKSVIDMAADRGAFVDQTQSMNLFLAQPTLKNVTSMLFYGWKSGLKSLQYYLRSKPASSAIAVTVDTECVACSA</sequence>
<dbReference type="EC" id="1.17.4.1" evidence="8"/>
<reference evidence="10 11" key="2">
    <citation type="journal article" date="1995" name="Virology">
        <title>Analysis of 43 kb of the Chlorella virus PBCV-1 330-kb genome: map positions 45 to 88.</title>
        <authorList>
            <person name="Li Y."/>
            <person name="Lu Z."/>
            <person name="Burbank D.E."/>
            <person name="Kutish G.F."/>
            <person name="Rock D.L."/>
            <person name="Van Etten J.L."/>
        </authorList>
    </citation>
    <scope>NUCLEOTIDE SEQUENCE [LARGE SCALE GENOMIC DNA]</scope>
</reference>
<dbReference type="GO" id="GO:0009263">
    <property type="term" value="P:deoxyribonucleotide biosynthetic process"/>
    <property type="evidence" value="ECO:0007669"/>
    <property type="project" value="UniProtKB-KW"/>
</dbReference>
<evidence type="ECO:0000313" key="11">
    <source>
        <dbReference type="Proteomes" id="UP000000862"/>
    </source>
</evidence>
<dbReference type="PROSITE" id="PS51161">
    <property type="entry name" value="ATP_CONE"/>
    <property type="match status" value="1"/>
</dbReference>
<evidence type="ECO:0000256" key="7">
    <source>
        <dbReference type="PROSITE-ProRule" id="PRU00492"/>
    </source>
</evidence>
<name>O41111_PBCV1</name>
<dbReference type="CDD" id="cd01679">
    <property type="entry name" value="RNR_I"/>
    <property type="match status" value="1"/>
</dbReference>
<dbReference type="GeneID" id="917948"/>
<dbReference type="OrthoDB" id="2980at10239"/>
<dbReference type="InterPro" id="IPR008926">
    <property type="entry name" value="RNR_R1-su_N"/>
</dbReference>
<dbReference type="GO" id="GO:0005524">
    <property type="term" value="F:ATP binding"/>
    <property type="evidence" value="ECO:0007669"/>
    <property type="project" value="UniProtKB-UniRule"/>
</dbReference>
<dbReference type="GO" id="GO:0004748">
    <property type="term" value="F:ribonucleoside-diphosphate reductase activity, thioredoxin disulfide as acceptor"/>
    <property type="evidence" value="ECO:0007669"/>
    <property type="project" value="UniProtKB-EC"/>
</dbReference>
<proteinExistence type="inferred from homology"/>
<dbReference type="PANTHER" id="PTHR11573">
    <property type="entry name" value="RIBONUCLEOSIDE-DIPHOSPHATE REDUCTASE LARGE CHAIN"/>
    <property type="match status" value="1"/>
</dbReference>
<reference evidence="10 11" key="1">
    <citation type="journal article" date="1995" name="Virology">
        <title>Analysis of 45 kb of DNA located at the left end of the chlorella virus PBCV-1 genome.</title>
        <authorList>
            <person name="Lu Z."/>
            <person name="Li Y."/>
            <person name="Zhang Y."/>
            <person name="Kutish G.F."/>
            <person name="Rock D.L."/>
            <person name="Van Etten J.L."/>
        </authorList>
    </citation>
    <scope>NUCLEOTIDE SEQUENCE [LARGE SCALE GENOMIC DNA]</scope>
</reference>
<evidence type="ECO:0000256" key="2">
    <source>
        <dbReference type="ARBA" id="ARBA00022533"/>
    </source>
</evidence>
<dbReference type="Pfam" id="PF00317">
    <property type="entry name" value="Ribonuc_red_lgN"/>
    <property type="match status" value="1"/>
</dbReference>
<dbReference type="Proteomes" id="UP000000862">
    <property type="component" value="Segment"/>
</dbReference>
<dbReference type="InterPro" id="IPR039718">
    <property type="entry name" value="Rrm1"/>
</dbReference>
<evidence type="ECO:0000256" key="3">
    <source>
        <dbReference type="ARBA" id="ARBA00022741"/>
    </source>
</evidence>
<keyword evidence="11" id="KW-1185">Reference proteome</keyword>
<comment type="function">
    <text evidence="8">Provides the precursors necessary for DNA synthesis. Catalyzes the biosynthesis of deoxyribonucleotides from the corresponding ribonucleotides.</text>
</comment>
<protein>
    <recommendedName>
        <fullName evidence="8">Ribonucleoside-diphosphate reductase</fullName>
        <ecNumber evidence="8">1.17.4.1</ecNumber>
    </recommendedName>
</protein>
<dbReference type="RefSeq" id="NP_048985.1">
    <property type="nucleotide sequence ID" value="NC_000852.5"/>
</dbReference>
<keyword evidence="5 8" id="KW-0560">Oxidoreductase</keyword>
<reference evidence="10 11" key="3">
    <citation type="journal article" date="1996" name="Virology">
        <title>Analysis of 94 kb of the chlorella virus PBCV-1 330-kb genome: map positions 88 to 182.</title>
        <authorList>
            <person name="Lu Z."/>
            <person name="Li Y."/>
            <person name="Que Q."/>
            <person name="Kutish G.F."/>
            <person name="Rock D.L."/>
            <person name="Van Etten J.L."/>
        </authorList>
    </citation>
    <scope>NUCLEOTIDE SEQUENCE [LARGE SCALE GENOMIC DNA]</scope>
</reference>
<dbReference type="PANTHER" id="PTHR11573:SF6">
    <property type="entry name" value="RIBONUCLEOSIDE-DIPHOSPHATE REDUCTASE LARGE SUBUNIT"/>
    <property type="match status" value="1"/>
</dbReference>